<dbReference type="Pfam" id="PF24681">
    <property type="entry name" value="Kelch_KLHDC2_KLHL20_DRC7"/>
    <property type="match status" value="1"/>
</dbReference>
<dbReference type="GeneID" id="113791403"/>
<sequence length="625" mass="72816">MRRNSSVETSINIDSKRSKPRTTIDNLPSLAIEYILSQLTYYQLLQLRLLSRHWYSLIQEYLSRADRNFFINLTNYRVQWVAVKEQVEYCNNSQLSHQQQQSAAVIIPPESNLNSSKKLRTIPRMSPRLHHLACYVDDYMYIYGGCVSLTTTYNDLWRFDTKTKRWSRIIAEGTLPLPRLFGSLSLYNCYVDNNDSGDRIRKQYLVLFGGIVFNDKLQPPTFDDRDRLLKTIHLFDIELNRWTLIQVKGSIELKSCHHTATIVDDELIIACNGHGYVNERPIDGSDAAASLFVFDLRQHRWRCQRTIGPMPTGLLSNSTRVIPPMATPAMILQSAKELFCSRTRAIPNSFILDNHNILFISHVSNYSQQASPYASLLKRTGRCQNWPNCVECQHFSNAHDDDDGGDYNHHNHNQTPWQWQSIDLSNVEPDLKCGNICMINDRLLAYLSVKNRYFYESKTPKHSIIQQQPSIIISQSSSNVHSMDKRTILHERRIEKLDYYKRYYEDRIYRNAANRSNNNNNNNNGDNQRQYAPLTMDRHYNVTQKITLQLHLLDITEVLSHRRIRKLRATRSMDYTVAPNAFNYYSLVATPESLILFGGYFVDELYKDIQNRLFLLVSKPETSIN</sequence>
<dbReference type="PANTHER" id="PTHR46432:SF1">
    <property type="entry name" value="F-BOX ONLY PROTEIN 42"/>
    <property type="match status" value="1"/>
</dbReference>
<dbReference type="InterPro" id="IPR015915">
    <property type="entry name" value="Kelch-typ_b-propeller"/>
</dbReference>
<name>A0A6P6XVU5_DERPT</name>
<reference evidence="2" key="1">
    <citation type="submission" date="2025-08" db="UniProtKB">
        <authorList>
            <consortium name="RefSeq"/>
        </authorList>
    </citation>
    <scope>IDENTIFICATION</scope>
    <source>
        <strain evidence="2">Airmid</strain>
    </source>
</reference>
<dbReference type="AlphaFoldDB" id="A0A6P6XVU5"/>
<dbReference type="PANTHER" id="PTHR46432">
    <property type="entry name" value="F-BOX ONLY PROTEIN 42"/>
    <property type="match status" value="1"/>
</dbReference>
<dbReference type="GO" id="GO:0019005">
    <property type="term" value="C:SCF ubiquitin ligase complex"/>
    <property type="evidence" value="ECO:0007669"/>
    <property type="project" value="TreeGrafter"/>
</dbReference>
<dbReference type="Gene3D" id="2.120.10.80">
    <property type="entry name" value="Kelch-type beta propeller"/>
    <property type="match status" value="1"/>
</dbReference>
<dbReference type="GO" id="GO:1990756">
    <property type="term" value="F:ubiquitin-like ligase-substrate adaptor activity"/>
    <property type="evidence" value="ECO:0007669"/>
    <property type="project" value="TreeGrafter"/>
</dbReference>
<dbReference type="PROSITE" id="PS50181">
    <property type="entry name" value="FBOX"/>
    <property type="match status" value="1"/>
</dbReference>
<dbReference type="SUPFAM" id="SSF81383">
    <property type="entry name" value="F-box domain"/>
    <property type="match status" value="1"/>
</dbReference>
<dbReference type="OrthoDB" id="9973021at2759"/>
<evidence type="ECO:0000313" key="1">
    <source>
        <dbReference type="Proteomes" id="UP000515146"/>
    </source>
</evidence>
<organism evidence="1 2">
    <name type="scientific">Dermatophagoides pteronyssinus</name>
    <name type="common">European house dust mite</name>
    <dbReference type="NCBI Taxonomy" id="6956"/>
    <lineage>
        <taxon>Eukaryota</taxon>
        <taxon>Metazoa</taxon>
        <taxon>Ecdysozoa</taxon>
        <taxon>Arthropoda</taxon>
        <taxon>Chelicerata</taxon>
        <taxon>Arachnida</taxon>
        <taxon>Acari</taxon>
        <taxon>Acariformes</taxon>
        <taxon>Sarcoptiformes</taxon>
        <taxon>Astigmata</taxon>
        <taxon>Psoroptidia</taxon>
        <taxon>Analgoidea</taxon>
        <taxon>Pyroglyphidae</taxon>
        <taxon>Dermatophagoidinae</taxon>
        <taxon>Dermatophagoides</taxon>
    </lineage>
</organism>
<dbReference type="OMA" id="QFCKIGN"/>
<dbReference type="InterPro" id="IPR036047">
    <property type="entry name" value="F-box-like_dom_sf"/>
</dbReference>
<protein>
    <submittedName>
        <fullName evidence="2">Uncharacterized protein LOC113791403 isoform X1</fullName>
    </submittedName>
</protein>
<dbReference type="Proteomes" id="UP000515146">
    <property type="component" value="Unplaced"/>
</dbReference>
<dbReference type="InterPro" id="IPR001810">
    <property type="entry name" value="F-box_dom"/>
</dbReference>
<dbReference type="KEGG" id="dpte:113791403"/>
<gene>
    <name evidence="2" type="primary">LOC113791403</name>
</gene>
<proteinExistence type="predicted"/>
<dbReference type="RefSeq" id="XP_027196981.1">
    <property type="nucleotide sequence ID" value="XM_027341180.1"/>
</dbReference>
<dbReference type="InterPro" id="IPR052821">
    <property type="entry name" value="F-box_only_SRC"/>
</dbReference>
<dbReference type="Pfam" id="PF00646">
    <property type="entry name" value="F-box"/>
    <property type="match status" value="1"/>
</dbReference>
<evidence type="ECO:0000313" key="2">
    <source>
        <dbReference type="RefSeq" id="XP_027196981.1"/>
    </source>
</evidence>
<dbReference type="InParanoid" id="A0A6P6XVU5"/>
<accession>A0A6P6XVU5</accession>
<dbReference type="SUPFAM" id="SSF117281">
    <property type="entry name" value="Kelch motif"/>
    <property type="match status" value="1"/>
</dbReference>
<dbReference type="CTD" id="54455"/>
<keyword evidence="1" id="KW-1185">Reference proteome</keyword>